<evidence type="ECO:0000313" key="2">
    <source>
        <dbReference type="Proteomes" id="UP001054252"/>
    </source>
</evidence>
<dbReference type="Proteomes" id="UP001054252">
    <property type="component" value="Unassembled WGS sequence"/>
</dbReference>
<sequence length="51" mass="5750">MVTTDRVGSLELVIRPKVIEEGKKMQQNKRSIYNTLAAWWTFAAAEKPTAA</sequence>
<accession>A0AAV5HF63</accession>
<gene>
    <name evidence="1" type="ORF">SLEP1_g418</name>
</gene>
<evidence type="ECO:0000313" key="1">
    <source>
        <dbReference type="EMBL" id="GKU85796.1"/>
    </source>
</evidence>
<proteinExistence type="predicted"/>
<organism evidence="1 2">
    <name type="scientific">Rubroshorea leprosula</name>
    <dbReference type="NCBI Taxonomy" id="152421"/>
    <lineage>
        <taxon>Eukaryota</taxon>
        <taxon>Viridiplantae</taxon>
        <taxon>Streptophyta</taxon>
        <taxon>Embryophyta</taxon>
        <taxon>Tracheophyta</taxon>
        <taxon>Spermatophyta</taxon>
        <taxon>Magnoliopsida</taxon>
        <taxon>eudicotyledons</taxon>
        <taxon>Gunneridae</taxon>
        <taxon>Pentapetalae</taxon>
        <taxon>rosids</taxon>
        <taxon>malvids</taxon>
        <taxon>Malvales</taxon>
        <taxon>Dipterocarpaceae</taxon>
        <taxon>Rubroshorea</taxon>
    </lineage>
</organism>
<protein>
    <submittedName>
        <fullName evidence="1">Uncharacterized protein</fullName>
    </submittedName>
</protein>
<dbReference type="AlphaFoldDB" id="A0AAV5HF63"/>
<reference evidence="1 2" key="1">
    <citation type="journal article" date="2021" name="Commun. Biol.">
        <title>The genome of Shorea leprosula (Dipterocarpaceae) highlights the ecological relevance of drought in aseasonal tropical rainforests.</title>
        <authorList>
            <person name="Ng K.K.S."/>
            <person name="Kobayashi M.J."/>
            <person name="Fawcett J.A."/>
            <person name="Hatakeyama M."/>
            <person name="Paape T."/>
            <person name="Ng C.H."/>
            <person name="Ang C.C."/>
            <person name="Tnah L.H."/>
            <person name="Lee C.T."/>
            <person name="Nishiyama T."/>
            <person name="Sese J."/>
            <person name="O'Brien M.J."/>
            <person name="Copetti D."/>
            <person name="Mohd Noor M.I."/>
            <person name="Ong R.C."/>
            <person name="Putra M."/>
            <person name="Sireger I.Z."/>
            <person name="Indrioko S."/>
            <person name="Kosugi Y."/>
            <person name="Izuno A."/>
            <person name="Isagi Y."/>
            <person name="Lee S.L."/>
            <person name="Shimizu K.K."/>
        </authorList>
    </citation>
    <scope>NUCLEOTIDE SEQUENCE [LARGE SCALE GENOMIC DNA]</scope>
    <source>
        <strain evidence="1">214</strain>
    </source>
</reference>
<name>A0AAV5HF63_9ROSI</name>
<dbReference type="EMBL" id="BPVZ01000001">
    <property type="protein sequence ID" value="GKU85796.1"/>
    <property type="molecule type" value="Genomic_DNA"/>
</dbReference>
<keyword evidence="2" id="KW-1185">Reference proteome</keyword>
<comment type="caution">
    <text evidence="1">The sequence shown here is derived from an EMBL/GenBank/DDBJ whole genome shotgun (WGS) entry which is preliminary data.</text>
</comment>